<name>A0A7J6X816_THATH</name>
<dbReference type="Proteomes" id="UP000554482">
    <property type="component" value="Unassembled WGS sequence"/>
</dbReference>
<evidence type="ECO:0000313" key="2">
    <source>
        <dbReference type="Proteomes" id="UP000554482"/>
    </source>
</evidence>
<evidence type="ECO:0000313" key="1">
    <source>
        <dbReference type="EMBL" id="KAF5204492.1"/>
    </source>
</evidence>
<keyword evidence="2" id="KW-1185">Reference proteome</keyword>
<sequence>MLPVFKEGVRCKLGNSIEVSFWHLWLRERMLSVRFPLLYTLPNARNGKVNETSTKCIGHGLGHTTP</sequence>
<dbReference type="OrthoDB" id="1937528at2759"/>
<dbReference type="EMBL" id="JABWDY010005351">
    <property type="protein sequence ID" value="KAF5204492.1"/>
    <property type="molecule type" value="Genomic_DNA"/>
</dbReference>
<gene>
    <name evidence="1" type="ORF">FRX31_005912</name>
</gene>
<dbReference type="AlphaFoldDB" id="A0A7J6X816"/>
<reference evidence="1 2" key="1">
    <citation type="submission" date="2020-06" db="EMBL/GenBank/DDBJ databases">
        <title>Transcriptomic and genomic resources for Thalictrum thalictroides and T. hernandezii: Facilitating candidate gene discovery in an emerging model plant lineage.</title>
        <authorList>
            <person name="Arias T."/>
            <person name="Riano-Pachon D.M."/>
            <person name="Di Stilio V.S."/>
        </authorList>
    </citation>
    <scope>NUCLEOTIDE SEQUENCE [LARGE SCALE GENOMIC DNA]</scope>
    <source>
        <strain evidence="2">cv. WT478/WT964</strain>
        <tissue evidence="1">Leaves</tissue>
    </source>
</reference>
<organism evidence="1 2">
    <name type="scientific">Thalictrum thalictroides</name>
    <name type="common">Rue-anemone</name>
    <name type="synonym">Anemone thalictroides</name>
    <dbReference type="NCBI Taxonomy" id="46969"/>
    <lineage>
        <taxon>Eukaryota</taxon>
        <taxon>Viridiplantae</taxon>
        <taxon>Streptophyta</taxon>
        <taxon>Embryophyta</taxon>
        <taxon>Tracheophyta</taxon>
        <taxon>Spermatophyta</taxon>
        <taxon>Magnoliopsida</taxon>
        <taxon>Ranunculales</taxon>
        <taxon>Ranunculaceae</taxon>
        <taxon>Thalictroideae</taxon>
        <taxon>Thalictrum</taxon>
    </lineage>
</organism>
<protein>
    <submittedName>
        <fullName evidence="1">Uncharacterized protein</fullName>
    </submittedName>
</protein>
<accession>A0A7J6X816</accession>
<comment type="caution">
    <text evidence="1">The sequence shown here is derived from an EMBL/GenBank/DDBJ whole genome shotgun (WGS) entry which is preliminary data.</text>
</comment>
<proteinExistence type="predicted"/>